<proteinExistence type="inferred from homology"/>
<evidence type="ECO:0000256" key="1">
    <source>
        <dbReference type="ARBA" id="ARBA00009600"/>
    </source>
</evidence>
<dbReference type="PANTHER" id="PTHR30327">
    <property type="entry name" value="UNCHARACTERIZED PROTEIN YQGE"/>
    <property type="match status" value="1"/>
</dbReference>
<sequence length="188" mass="21383">MFNELDPKAGCLLISEPFMLDPHFERSVILLCNHNEKEGTLGFILNHKVVGCIGDLVEKIANCTFPLHIGGPVAQNEVFFIHSRFDLLLSGDEIRENIYFGGDPELLFSLINDHKIKEDEVKFFLGYSGWQPEQLDKEIKENSWAVQNKFSTGLVFEKDTELLWKQSVMSLGPKYAHVVNFPQSPSLN</sequence>
<evidence type="ECO:0000313" key="3">
    <source>
        <dbReference type="Proteomes" id="UP001409291"/>
    </source>
</evidence>
<dbReference type="EMBL" id="JBDJNQ010000010">
    <property type="protein sequence ID" value="MEN5379368.1"/>
    <property type="molecule type" value="Genomic_DNA"/>
</dbReference>
<organism evidence="2 3">
    <name type="scientific">Sphingobacterium kitahiroshimense</name>
    <dbReference type="NCBI Taxonomy" id="470446"/>
    <lineage>
        <taxon>Bacteria</taxon>
        <taxon>Pseudomonadati</taxon>
        <taxon>Bacteroidota</taxon>
        <taxon>Sphingobacteriia</taxon>
        <taxon>Sphingobacteriales</taxon>
        <taxon>Sphingobacteriaceae</taxon>
        <taxon>Sphingobacterium</taxon>
    </lineage>
</organism>
<dbReference type="RefSeq" id="WP_021188223.1">
    <property type="nucleotide sequence ID" value="NZ_JBDJLH010000002.1"/>
</dbReference>
<reference evidence="2 3" key="1">
    <citation type="submission" date="2024-04" db="EMBL/GenBank/DDBJ databases">
        <title>WGS of bacteria from Torrens River.</title>
        <authorList>
            <person name="Wyrsch E.R."/>
            <person name="Drigo B."/>
        </authorList>
    </citation>
    <scope>NUCLEOTIDE SEQUENCE [LARGE SCALE GENOMIC DNA]</scope>
    <source>
        <strain evidence="2 3">TWI391</strain>
    </source>
</reference>
<name>A0ABV0BZE4_9SPHI</name>
<gene>
    <name evidence="2" type="ORF">ABE541_19030</name>
</gene>
<dbReference type="Pfam" id="PF02622">
    <property type="entry name" value="DUF179"/>
    <property type="match status" value="1"/>
</dbReference>
<comment type="similarity">
    <text evidence="1">Belongs to the UPF0301 (AlgH) family.</text>
</comment>
<comment type="caution">
    <text evidence="2">The sequence shown here is derived from an EMBL/GenBank/DDBJ whole genome shotgun (WGS) entry which is preliminary data.</text>
</comment>
<protein>
    <submittedName>
        <fullName evidence="2">YqgE/AlgH family protein</fullName>
    </submittedName>
</protein>
<dbReference type="SUPFAM" id="SSF143456">
    <property type="entry name" value="VC0467-like"/>
    <property type="match status" value="1"/>
</dbReference>
<dbReference type="PANTHER" id="PTHR30327:SF1">
    <property type="entry name" value="UPF0301 PROTEIN YQGE"/>
    <property type="match status" value="1"/>
</dbReference>
<dbReference type="Proteomes" id="UP001409291">
    <property type="component" value="Unassembled WGS sequence"/>
</dbReference>
<evidence type="ECO:0000313" key="2">
    <source>
        <dbReference type="EMBL" id="MEN5379368.1"/>
    </source>
</evidence>
<keyword evidence="3" id="KW-1185">Reference proteome</keyword>
<accession>A0ABV0BZE4</accession>
<dbReference type="Gene3D" id="3.40.1740.10">
    <property type="entry name" value="VC0467-like"/>
    <property type="match status" value="1"/>
</dbReference>
<dbReference type="InterPro" id="IPR003774">
    <property type="entry name" value="AlgH-like"/>
</dbReference>